<reference evidence="1 2" key="1">
    <citation type="journal article" date="2018" name="BMC Genomics">
        <title>The genome of Naegleria lovaniensis, the basis for a comparative approach to unravel pathogenicity factors of the human pathogenic amoeba N. fowleri.</title>
        <authorList>
            <person name="Liechti N."/>
            <person name="Schurch N."/>
            <person name="Bruggmann R."/>
            <person name="Wittwer M."/>
        </authorList>
    </citation>
    <scope>NUCLEOTIDE SEQUENCE [LARGE SCALE GENOMIC DNA]</scope>
    <source>
        <strain evidence="1 2">ATCC 30569</strain>
    </source>
</reference>
<name>A0AA88GUC0_NAELO</name>
<evidence type="ECO:0000313" key="1">
    <source>
        <dbReference type="EMBL" id="KAG2386448.1"/>
    </source>
</evidence>
<dbReference type="EMBL" id="PYSW02000015">
    <property type="protein sequence ID" value="KAG2386448.1"/>
    <property type="molecule type" value="Genomic_DNA"/>
</dbReference>
<dbReference type="Proteomes" id="UP000816034">
    <property type="component" value="Unassembled WGS sequence"/>
</dbReference>
<protein>
    <recommendedName>
        <fullName evidence="3">F-box domain-containing protein</fullName>
    </recommendedName>
</protein>
<gene>
    <name evidence="1" type="ORF">C9374_002192</name>
</gene>
<evidence type="ECO:0000313" key="2">
    <source>
        <dbReference type="Proteomes" id="UP000816034"/>
    </source>
</evidence>
<dbReference type="RefSeq" id="XP_044550440.1">
    <property type="nucleotide sequence ID" value="XM_044691583.1"/>
</dbReference>
<dbReference type="AlphaFoldDB" id="A0AA88GUC0"/>
<keyword evidence="2" id="KW-1185">Reference proteome</keyword>
<dbReference type="GeneID" id="68094648"/>
<accession>A0AA88GUC0</accession>
<comment type="caution">
    <text evidence="1">The sequence shown here is derived from an EMBL/GenBank/DDBJ whole genome shotgun (WGS) entry which is preliminary data.</text>
</comment>
<sequence length="315" mass="36775">MFLPKEFYGLEHYQVSHLFFSPFECVISYLPMKDIASILCTCSEWEFKITNSQLLGEMVFKKELDSILKNSFGLKQTFYCLESDDENILEMIGEFYREPFISCHSELQEDWDFMEYIKNGGVTMNAIVEIHKFLLLMNTGRSDHYDESNEVKLAKIYFTNTSLLEGKGISLGRILLNMVNGWFKTMKGPITLEFQLQNSEMTRIIHYDKMDHKMQPLSVTKSYQASNDIFKRCGHPPYGLRNTSTLQSIRKKIYGTYNFIHALDWKDHVESSEHSQWSEFWEMGQEWWGCHAITTCAMTEDDELKFVIATASATD</sequence>
<evidence type="ECO:0008006" key="3">
    <source>
        <dbReference type="Google" id="ProtNLM"/>
    </source>
</evidence>
<proteinExistence type="predicted"/>
<organism evidence="1 2">
    <name type="scientific">Naegleria lovaniensis</name>
    <name type="common">Amoeba</name>
    <dbReference type="NCBI Taxonomy" id="51637"/>
    <lineage>
        <taxon>Eukaryota</taxon>
        <taxon>Discoba</taxon>
        <taxon>Heterolobosea</taxon>
        <taxon>Tetramitia</taxon>
        <taxon>Eutetramitia</taxon>
        <taxon>Vahlkampfiidae</taxon>
        <taxon>Naegleria</taxon>
    </lineage>
</organism>